<dbReference type="EMBL" id="JBHRUH010000031">
    <property type="protein sequence ID" value="MFC3293322.1"/>
    <property type="molecule type" value="Genomic_DNA"/>
</dbReference>
<dbReference type="InterPro" id="IPR016193">
    <property type="entry name" value="Cytidine_deaminase-like"/>
</dbReference>
<sequence>MSSTSPTRITQLMEDVVAYSTEHVRGGGIPFAAFVADANGTVLGRGVNRVREQHDPTAHAEVEAIRDACRNAGSVHLYGTTLLASGEPCAMCYLSALFAGIGEVIYAVDRDDAAKAGFDYRGSYQRLAGLPDRWPMEVRKYATNQALEPFTLWRTRRGSL</sequence>
<evidence type="ECO:0000313" key="2">
    <source>
        <dbReference type="EMBL" id="MFC3293322.1"/>
    </source>
</evidence>
<protein>
    <submittedName>
        <fullName evidence="2">Nucleoside deaminase</fullName>
        <ecNumber evidence="2">3.5.4.33</ecNumber>
    </submittedName>
</protein>
<dbReference type="PANTHER" id="PTHR11079">
    <property type="entry name" value="CYTOSINE DEAMINASE FAMILY MEMBER"/>
    <property type="match status" value="1"/>
</dbReference>
<dbReference type="InterPro" id="IPR002125">
    <property type="entry name" value="CMP_dCMP_dom"/>
</dbReference>
<organism evidence="2 3">
    <name type="scientific">Modicisalibacter luteus</name>
    <dbReference type="NCBI Taxonomy" id="453962"/>
    <lineage>
        <taxon>Bacteria</taxon>
        <taxon>Pseudomonadati</taxon>
        <taxon>Pseudomonadota</taxon>
        <taxon>Gammaproteobacteria</taxon>
        <taxon>Oceanospirillales</taxon>
        <taxon>Halomonadaceae</taxon>
        <taxon>Modicisalibacter</taxon>
    </lineage>
</organism>
<gene>
    <name evidence="2" type="ORF">ACFOEI_14795</name>
</gene>
<dbReference type="CDD" id="cd01285">
    <property type="entry name" value="nucleoside_deaminase"/>
    <property type="match status" value="1"/>
</dbReference>
<dbReference type="Pfam" id="PF00383">
    <property type="entry name" value="dCMP_cyt_deam_1"/>
    <property type="match status" value="1"/>
</dbReference>
<evidence type="ECO:0000313" key="3">
    <source>
        <dbReference type="Proteomes" id="UP001595640"/>
    </source>
</evidence>
<dbReference type="PROSITE" id="PS51747">
    <property type="entry name" value="CYT_DCMP_DEAMINASES_2"/>
    <property type="match status" value="1"/>
</dbReference>
<dbReference type="SUPFAM" id="SSF53927">
    <property type="entry name" value="Cytidine deaminase-like"/>
    <property type="match status" value="1"/>
</dbReference>
<keyword evidence="3" id="KW-1185">Reference proteome</keyword>
<reference evidence="3" key="1">
    <citation type="journal article" date="2019" name="Int. J. Syst. Evol. Microbiol.">
        <title>The Global Catalogue of Microorganisms (GCM) 10K type strain sequencing project: providing services to taxonomists for standard genome sequencing and annotation.</title>
        <authorList>
            <consortium name="The Broad Institute Genomics Platform"/>
            <consortium name="The Broad Institute Genome Sequencing Center for Infectious Disease"/>
            <person name="Wu L."/>
            <person name="Ma J."/>
        </authorList>
    </citation>
    <scope>NUCLEOTIDE SEQUENCE [LARGE SCALE GENOMIC DNA]</scope>
    <source>
        <strain evidence="3">KCTC 12847</strain>
    </source>
</reference>
<keyword evidence="2" id="KW-0378">Hydrolase</keyword>
<dbReference type="Proteomes" id="UP001595640">
    <property type="component" value="Unassembled WGS sequence"/>
</dbReference>
<dbReference type="RefSeq" id="WP_019017593.1">
    <property type="nucleotide sequence ID" value="NZ_BMXD01000001.1"/>
</dbReference>
<feature type="domain" description="CMP/dCMP-type deaminase" evidence="1">
    <location>
        <begin position="7"/>
        <end position="127"/>
    </location>
</feature>
<evidence type="ECO:0000259" key="1">
    <source>
        <dbReference type="PROSITE" id="PS51747"/>
    </source>
</evidence>
<dbReference type="EC" id="3.5.4.33" evidence="2"/>
<name>A0ABV7M358_9GAMM</name>
<accession>A0ABV7M358</accession>
<proteinExistence type="predicted"/>
<dbReference type="Gene3D" id="3.40.140.10">
    <property type="entry name" value="Cytidine Deaminase, domain 2"/>
    <property type="match status" value="1"/>
</dbReference>
<dbReference type="GO" id="GO:0052717">
    <property type="term" value="F:tRNA-specific adenosine-34 deaminase activity"/>
    <property type="evidence" value="ECO:0007669"/>
    <property type="project" value="UniProtKB-EC"/>
</dbReference>
<comment type="caution">
    <text evidence="2">The sequence shown here is derived from an EMBL/GenBank/DDBJ whole genome shotgun (WGS) entry which is preliminary data.</text>
</comment>
<dbReference type="PANTHER" id="PTHR11079:SF161">
    <property type="entry name" value="CMP_DCMP-TYPE DEAMINASE DOMAIN-CONTAINING PROTEIN"/>
    <property type="match status" value="1"/>
</dbReference>